<feature type="region of interest" description="Disordered" evidence="6">
    <location>
        <begin position="872"/>
        <end position="905"/>
    </location>
</feature>
<keyword evidence="1 8" id="KW-0808">Transferase</keyword>
<feature type="binding site" evidence="5">
    <location>
        <position position="117"/>
    </location>
    <ligand>
        <name>ATP</name>
        <dbReference type="ChEBI" id="CHEBI:30616"/>
    </ligand>
</feature>
<evidence type="ECO:0000256" key="6">
    <source>
        <dbReference type="SAM" id="MobiDB-lite"/>
    </source>
</evidence>
<keyword evidence="4 5" id="KW-0067">ATP-binding</keyword>
<dbReference type="PROSITE" id="PS00107">
    <property type="entry name" value="PROTEIN_KINASE_ATP"/>
    <property type="match status" value="1"/>
</dbReference>
<dbReference type="GO" id="GO:0005524">
    <property type="term" value="F:ATP binding"/>
    <property type="evidence" value="ECO:0007669"/>
    <property type="project" value="UniProtKB-UniRule"/>
</dbReference>
<dbReference type="PANTHER" id="PTHR43289:SF6">
    <property type="entry name" value="SERINE_THREONINE-PROTEIN KINASE NEKL-3"/>
    <property type="match status" value="1"/>
</dbReference>
<evidence type="ECO:0000313" key="8">
    <source>
        <dbReference type="EMBL" id="QDU76449.1"/>
    </source>
</evidence>
<evidence type="ECO:0000256" key="1">
    <source>
        <dbReference type="ARBA" id="ARBA00022679"/>
    </source>
</evidence>
<dbReference type="Gene3D" id="3.30.200.20">
    <property type="entry name" value="Phosphorylase Kinase, domain 1"/>
    <property type="match status" value="1"/>
</dbReference>
<accession>A0A518CB70</accession>
<dbReference type="InterPro" id="IPR017441">
    <property type="entry name" value="Protein_kinase_ATP_BS"/>
</dbReference>
<feature type="compositionally biased region" description="Polar residues" evidence="6">
    <location>
        <begin position="488"/>
        <end position="504"/>
    </location>
</feature>
<dbReference type="AlphaFoldDB" id="A0A518CB70"/>
<feature type="compositionally biased region" description="Polar residues" evidence="6">
    <location>
        <begin position="413"/>
        <end position="423"/>
    </location>
</feature>
<dbReference type="GO" id="GO:0004674">
    <property type="term" value="F:protein serine/threonine kinase activity"/>
    <property type="evidence" value="ECO:0007669"/>
    <property type="project" value="UniProtKB-EC"/>
</dbReference>
<dbReference type="PROSITE" id="PS00108">
    <property type="entry name" value="PROTEIN_KINASE_ST"/>
    <property type="match status" value="1"/>
</dbReference>
<keyword evidence="9" id="KW-1185">Reference proteome</keyword>
<feature type="compositionally biased region" description="Polar residues" evidence="6">
    <location>
        <begin position="53"/>
        <end position="65"/>
    </location>
</feature>
<keyword evidence="3 8" id="KW-0418">Kinase</keyword>
<gene>
    <name evidence="8" type="primary">prkC_9</name>
    <name evidence="8" type="ORF">Pan97_34990</name>
</gene>
<keyword evidence="2 5" id="KW-0547">Nucleotide-binding</keyword>
<dbReference type="SUPFAM" id="SSF56112">
    <property type="entry name" value="Protein kinase-like (PK-like)"/>
    <property type="match status" value="1"/>
</dbReference>
<dbReference type="InterPro" id="IPR000719">
    <property type="entry name" value="Prot_kinase_dom"/>
</dbReference>
<dbReference type="InterPro" id="IPR011009">
    <property type="entry name" value="Kinase-like_dom_sf"/>
</dbReference>
<dbReference type="InterPro" id="IPR008271">
    <property type="entry name" value="Ser/Thr_kinase_AS"/>
</dbReference>
<dbReference type="EC" id="2.7.11.1" evidence="8"/>
<protein>
    <submittedName>
        <fullName evidence="8">Serine/threonine-protein kinase PrkC</fullName>
        <ecNumber evidence="8">2.7.11.1</ecNumber>
    </submittedName>
</protein>
<organism evidence="8 9">
    <name type="scientific">Bremerella volcania</name>
    <dbReference type="NCBI Taxonomy" id="2527984"/>
    <lineage>
        <taxon>Bacteria</taxon>
        <taxon>Pseudomonadati</taxon>
        <taxon>Planctomycetota</taxon>
        <taxon>Planctomycetia</taxon>
        <taxon>Pirellulales</taxon>
        <taxon>Pirellulaceae</taxon>
        <taxon>Bremerella</taxon>
    </lineage>
</organism>
<dbReference type="Gene3D" id="1.10.510.10">
    <property type="entry name" value="Transferase(Phosphotransferase) domain 1"/>
    <property type="match status" value="1"/>
</dbReference>
<proteinExistence type="predicted"/>
<evidence type="ECO:0000256" key="4">
    <source>
        <dbReference type="ARBA" id="ARBA00022840"/>
    </source>
</evidence>
<dbReference type="KEGG" id="bvo:Pan97_34990"/>
<feature type="compositionally biased region" description="Basic and acidic residues" evidence="6">
    <location>
        <begin position="1"/>
        <end position="12"/>
    </location>
</feature>
<sequence length="905" mass="98245">MPNSPRDSDDSQARGSGPFAPSTGDVSDPRGSDSATADHLPDGRNFLEEPPTVISNKKGQVGDSTSRSYSVAELTLGKELVGQTLGHFQLDAFVGAGGMGAVFRGHDTQLDRRVAVKVLSGEHNTREDTVRRFRNEAQSAARLDHPNIARVYYVGEDKGWNYIVFEFIDGTNIRDEVERNGPLEIELAVSYLVQVAEALDHAATRDVVHRDIKPSNILVDSQHRAKLVDMGLARLHQVNSQDSDLTASGMTLGTFDYISPEQARDPRSADVRSDLYSLGCTFFFMLTGRPPFPEGTVLQKLLSHSGEEPPDPREFRPDVPDEVVHILSRLMAKNPNDRYQKPGELIAAALLLIDELNLAAPHVTSAVYVPTTEQRSTVIERHLPWVMPAIMLLVVVFVLEAIWTAQDDSFISGAQPNPPSATEMQPIVPPDKSAAPDSDAKPGEGASSNTVTPIEDIKPIPVDSSKDAGNASDEGSKSPISVPELATKDTTGTTAEVTPTSDAGPSSVLAAAKNVVAVPTDAATLYEAIAKAQADPGLDTIELRYSGELGVERPLILDNASLTIRAAAGYSPVIVFRPQEFEPLDRMILVSANKLSLQQVHVKIALPPVSMRTWSLFRLENAELELDGCEVTIQRDDEMMIPDALRRATAVVSALSTSSESTASSSLSMARYSIVRVKNSMVRGEASLIRTNGQQPLRVSCENSLLAMSGNLLSSNSTTTKKEVSGIVQFKLANCTIDTGGSVFQREGTWTIPLKVPMNDCIVTWGKTKPFLLQRSSTQTIDELTKSLDFECEDNVYSMGTSSREMMLLESTAETSSKTTVDYTRWKTMWDDLFSEPSESVWASPLPTATSYSKRLPMDYLLLDDFSENPAVRPDERNAGVDFSELPLGKSPLAGASSSGSTNTN</sequence>
<feature type="region of interest" description="Disordered" evidence="6">
    <location>
        <begin position="413"/>
        <end position="506"/>
    </location>
</feature>
<dbReference type="Proteomes" id="UP000318626">
    <property type="component" value="Chromosome"/>
</dbReference>
<feature type="region of interest" description="Disordered" evidence="6">
    <location>
        <begin position="1"/>
        <end position="65"/>
    </location>
</feature>
<dbReference type="PANTHER" id="PTHR43289">
    <property type="entry name" value="MITOGEN-ACTIVATED PROTEIN KINASE KINASE KINASE 20-RELATED"/>
    <property type="match status" value="1"/>
</dbReference>
<feature type="domain" description="Protein kinase" evidence="7">
    <location>
        <begin position="88"/>
        <end position="351"/>
    </location>
</feature>
<dbReference type="RefSeq" id="WP_144974564.1">
    <property type="nucleotide sequence ID" value="NZ_CP036289.1"/>
</dbReference>
<reference evidence="9" key="1">
    <citation type="submission" date="2019-02" db="EMBL/GenBank/DDBJ databases">
        <title>Deep-cultivation of Planctomycetes and their phenomic and genomic characterization uncovers novel biology.</title>
        <authorList>
            <person name="Wiegand S."/>
            <person name="Jogler M."/>
            <person name="Boedeker C."/>
            <person name="Pinto D."/>
            <person name="Vollmers J."/>
            <person name="Rivas-Marin E."/>
            <person name="Kohn T."/>
            <person name="Peeters S.H."/>
            <person name="Heuer A."/>
            <person name="Rast P."/>
            <person name="Oberbeckmann S."/>
            <person name="Bunk B."/>
            <person name="Jeske O."/>
            <person name="Meyerdierks A."/>
            <person name="Storesund J.E."/>
            <person name="Kallscheuer N."/>
            <person name="Luecker S."/>
            <person name="Lage O.M."/>
            <person name="Pohl T."/>
            <person name="Merkel B.J."/>
            <person name="Hornburger P."/>
            <person name="Mueller R.-W."/>
            <person name="Bruemmer F."/>
            <person name="Labrenz M."/>
            <person name="Spormann A.M."/>
            <person name="Op den Camp H."/>
            <person name="Overmann J."/>
            <person name="Amann R."/>
            <person name="Jetten M.S.M."/>
            <person name="Mascher T."/>
            <person name="Medema M.H."/>
            <person name="Devos D.P."/>
            <person name="Kaster A.-K."/>
            <person name="Ovreas L."/>
            <person name="Rohde M."/>
            <person name="Galperin M.Y."/>
            <person name="Jogler C."/>
        </authorList>
    </citation>
    <scope>NUCLEOTIDE SEQUENCE [LARGE SCALE GENOMIC DNA]</scope>
    <source>
        <strain evidence="9">Pan97</strain>
    </source>
</reference>
<dbReference type="PROSITE" id="PS50011">
    <property type="entry name" value="PROTEIN_KINASE_DOM"/>
    <property type="match status" value="1"/>
</dbReference>
<evidence type="ECO:0000256" key="5">
    <source>
        <dbReference type="PROSITE-ProRule" id="PRU10141"/>
    </source>
</evidence>
<dbReference type="SMART" id="SM00220">
    <property type="entry name" value="S_TKc"/>
    <property type="match status" value="1"/>
</dbReference>
<evidence type="ECO:0000256" key="2">
    <source>
        <dbReference type="ARBA" id="ARBA00022741"/>
    </source>
</evidence>
<evidence type="ECO:0000256" key="3">
    <source>
        <dbReference type="ARBA" id="ARBA00022777"/>
    </source>
</evidence>
<name>A0A518CB70_9BACT</name>
<dbReference type="OrthoDB" id="6111975at2"/>
<dbReference type="EMBL" id="CP036289">
    <property type="protein sequence ID" value="QDU76449.1"/>
    <property type="molecule type" value="Genomic_DNA"/>
</dbReference>
<feature type="compositionally biased region" description="Polar residues" evidence="6">
    <location>
        <begin position="896"/>
        <end position="905"/>
    </location>
</feature>
<evidence type="ECO:0000313" key="9">
    <source>
        <dbReference type="Proteomes" id="UP000318626"/>
    </source>
</evidence>
<dbReference type="Pfam" id="PF00069">
    <property type="entry name" value="Pkinase"/>
    <property type="match status" value="1"/>
</dbReference>
<dbReference type="CDD" id="cd14014">
    <property type="entry name" value="STKc_PknB_like"/>
    <property type="match status" value="1"/>
</dbReference>
<evidence type="ECO:0000259" key="7">
    <source>
        <dbReference type="PROSITE" id="PS50011"/>
    </source>
</evidence>